<sequence length="128" mass="14337">MDSSQTLCSLTHTQTPNSPHTNSSQAGDGDLAPDDEGRADTDNQIKASFNMDEFMCLANKIVDVADRESMAILEALQLKWKAKFGSQFAEPLRLKPVSEREVTPFRPPLMRVARRIPRLPTPEQQNQI</sequence>
<accession>A0AAW2JAL6</accession>
<reference evidence="2" key="1">
    <citation type="submission" date="2020-06" db="EMBL/GenBank/DDBJ databases">
        <authorList>
            <person name="Li T."/>
            <person name="Hu X."/>
            <person name="Zhang T."/>
            <person name="Song X."/>
            <person name="Zhang H."/>
            <person name="Dai N."/>
            <person name="Sheng W."/>
            <person name="Hou X."/>
            <person name="Wei L."/>
        </authorList>
    </citation>
    <scope>NUCLEOTIDE SEQUENCE</scope>
    <source>
        <strain evidence="2">G02</strain>
        <tissue evidence="2">Leaf</tissue>
    </source>
</reference>
<feature type="compositionally biased region" description="Polar residues" evidence="1">
    <location>
        <begin position="1"/>
        <end position="26"/>
    </location>
</feature>
<organism evidence="2">
    <name type="scientific">Sesamum radiatum</name>
    <name type="common">Black benniseed</name>
    <dbReference type="NCBI Taxonomy" id="300843"/>
    <lineage>
        <taxon>Eukaryota</taxon>
        <taxon>Viridiplantae</taxon>
        <taxon>Streptophyta</taxon>
        <taxon>Embryophyta</taxon>
        <taxon>Tracheophyta</taxon>
        <taxon>Spermatophyta</taxon>
        <taxon>Magnoliopsida</taxon>
        <taxon>eudicotyledons</taxon>
        <taxon>Gunneridae</taxon>
        <taxon>Pentapetalae</taxon>
        <taxon>asterids</taxon>
        <taxon>lamiids</taxon>
        <taxon>Lamiales</taxon>
        <taxon>Pedaliaceae</taxon>
        <taxon>Sesamum</taxon>
    </lineage>
</organism>
<comment type="caution">
    <text evidence="2">The sequence shown here is derived from an EMBL/GenBank/DDBJ whole genome shotgun (WGS) entry which is preliminary data.</text>
</comment>
<gene>
    <name evidence="2" type="ORF">Sradi_7017800</name>
</gene>
<name>A0AAW2JAL6_SESRA</name>
<evidence type="ECO:0000256" key="1">
    <source>
        <dbReference type="SAM" id="MobiDB-lite"/>
    </source>
</evidence>
<reference evidence="2" key="2">
    <citation type="journal article" date="2024" name="Plant">
        <title>Genomic evolution and insights into agronomic trait innovations of Sesamum species.</title>
        <authorList>
            <person name="Miao H."/>
            <person name="Wang L."/>
            <person name="Qu L."/>
            <person name="Liu H."/>
            <person name="Sun Y."/>
            <person name="Le M."/>
            <person name="Wang Q."/>
            <person name="Wei S."/>
            <person name="Zheng Y."/>
            <person name="Lin W."/>
            <person name="Duan Y."/>
            <person name="Cao H."/>
            <person name="Xiong S."/>
            <person name="Wang X."/>
            <person name="Wei L."/>
            <person name="Li C."/>
            <person name="Ma Q."/>
            <person name="Ju M."/>
            <person name="Zhao R."/>
            <person name="Li G."/>
            <person name="Mu C."/>
            <person name="Tian Q."/>
            <person name="Mei H."/>
            <person name="Zhang T."/>
            <person name="Gao T."/>
            <person name="Zhang H."/>
        </authorList>
    </citation>
    <scope>NUCLEOTIDE SEQUENCE</scope>
    <source>
        <strain evidence="2">G02</strain>
    </source>
</reference>
<evidence type="ECO:0000313" key="2">
    <source>
        <dbReference type="EMBL" id="KAL0291680.1"/>
    </source>
</evidence>
<proteinExistence type="predicted"/>
<feature type="region of interest" description="Disordered" evidence="1">
    <location>
        <begin position="1"/>
        <end position="45"/>
    </location>
</feature>
<dbReference type="AlphaFoldDB" id="A0AAW2JAL6"/>
<dbReference type="EMBL" id="JACGWJ010000510">
    <property type="protein sequence ID" value="KAL0291680.1"/>
    <property type="molecule type" value="Genomic_DNA"/>
</dbReference>
<protein>
    <submittedName>
        <fullName evidence="2">Uncharacterized protein</fullName>
    </submittedName>
</protein>